<proteinExistence type="predicted"/>
<feature type="transmembrane region" description="Helical" evidence="1">
    <location>
        <begin position="7"/>
        <end position="25"/>
    </location>
</feature>
<evidence type="ECO:0000313" key="3">
    <source>
        <dbReference type="Proteomes" id="UP000831113"/>
    </source>
</evidence>
<evidence type="ECO:0008006" key="4">
    <source>
        <dbReference type="Google" id="ProtNLM"/>
    </source>
</evidence>
<keyword evidence="3" id="KW-1185">Reference proteome</keyword>
<name>A0ABY4D9L8_9BACT</name>
<feature type="transmembrane region" description="Helical" evidence="1">
    <location>
        <begin position="339"/>
        <end position="358"/>
    </location>
</feature>
<feature type="transmembrane region" description="Helical" evidence="1">
    <location>
        <begin position="370"/>
        <end position="388"/>
    </location>
</feature>
<accession>A0ABY4D9L8</accession>
<dbReference type="Proteomes" id="UP000831113">
    <property type="component" value="Chromosome"/>
</dbReference>
<sequence>MSRRPWSVAVRVGVVVAVYSSYFLLGGGLQGERMPYDAGHYWELAMGFQPRHQSFSLLNFHDPTRGYLAALLQFPALVVRFVTQCSMPTAAKVVGTGWAALLFAFLIPEVWRSFSGRHVSGGRWLLLVLLGFSFWRDYFSFTTTDMPALALLLLALWAISRAGVGWWLVAGLSLAAALNSRPVYLAAVWPVLLLAGWYSQQHKGAAWARWLAWGVGMGVALAPQMAINHRYFNSNSPLVLAQVSSQQTTPLYLKQLTWGTRVLRYDTNLHQRLIYADSAGLAVLRQQGTREYSSYSQFLRIVLQHPLDYCWRYMRHLFNGLDVWQPAPYPLQEYGAARFWVQLLNYSILGLGLSVLALERPARWLNWPRAWALLALGLPCLLAVPTAIETRFLLPLHLLLLATAAFQFSPSRVLRRWRQPSQRLVLLLATVLWLSGCFWLSSTTARTLQPDHGKSLVDD</sequence>
<feature type="transmembrane region" description="Helical" evidence="1">
    <location>
        <begin position="66"/>
        <end position="83"/>
    </location>
</feature>
<gene>
    <name evidence="2" type="ORF">MTX78_09285</name>
</gene>
<feature type="transmembrane region" description="Helical" evidence="1">
    <location>
        <begin position="181"/>
        <end position="198"/>
    </location>
</feature>
<protein>
    <recommendedName>
        <fullName evidence="4">Glycosyltransferase RgtA/B/C/D-like domain-containing protein</fullName>
    </recommendedName>
</protein>
<keyword evidence="1" id="KW-0472">Membrane</keyword>
<feature type="transmembrane region" description="Helical" evidence="1">
    <location>
        <begin position="119"/>
        <end position="136"/>
    </location>
</feature>
<feature type="transmembrane region" description="Helical" evidence="1">
    <location>
        <begin position="394"/>
        <end position="412"/>
    </location>
</feature>
<reference evidence="2 3" key="1">
    <citation type="submission" date="2022-03" db="EMBL/GenBank/DDBJ databases">
        <title>Hymenobactersp. isolated from the air.</title>
        <authorList>
            <person name="Won M."/>
            <person name="Kwon S.-W."/>
        </authorList>
    </citation>
    <scope>NUCLEOTIDE SEQUENCE [LARGE SCALE GENOMIC DNA]</scope>
    <source>
        <strain evidence="2 3">KACC 21982</strain>
    </source>
</reference>
<feature type="transmembrane region" description="Helical" evidence="1">
    <location>
        <begin position="424"/>
        <end position="441"/>
    </location>
</feature>
<evidence type="ECO:0000256" key="1">
    <source>
        <dbReference type="SAM" id="Phobius"/>
    </source>
</evidence>
<feature type="transmembrane region" description="Helical" evidence="1">
    <location>
        <begin position="90"/>
        <end position="107"/>
    </location>
</feature>
<dbReference type="EMBL" id="CP094669">
    <property type="protein sequence ID" value="UOG76778.1"/>
    <property type="molecule type" value="Genomic_DNA"/>
</dbReference>
<feature type="transmembrane region" description="Helical" evidence="1">
    <location>
        <begin position="210"/>
        <end position="227"/>
    </location>
</feature>
<keyword evidence="1" id="KW-1133">Transmembrane helix</keyword>
<evidence type="ECO:0000313" key="2">
    <source>
        <dbReference type="EMBL" id="UOG76778.1"/>
    </source>
</evidence>
<organism evidence="2 3">
    <name type="scientific">Hymenobacter tibetensis</name>
    <dbReference type="NCBI Taxonomy" id="497967"/>
    <lineage>
        <taxon>Bacteria</taxon>
        <taxon>Pseudomonadati</taxon>
        <taxon>Bacteroidota</taxon>
        <taxon>Cytophagia</taxon>
        <taxon>Cytophagales</taxon>
        <taxon>Hymenobacteraceae</taxon>
        <taxon>Hymenobacter</taxon>
    </lineage>
</organism>
<keyword evidence="1" id="KW-0812">Transmembrane</keyword>
<feature type="transmembrane region" description="Helical" evidence="1">
    <location>
        <begin position="148"/>
        <end position="169"/>
    </location>
</feature>
<dbReference type="RefSeq" id="WP_243801968.1">
    <property type="nucleotide sequence ID" value="NZ_CP094669.1"/>
</dbReference>